<dbReference type="GO" id="GO:0006623">
    <property type="term" value="P:protein targeting to vacuole"/>
    <property type="evidence" value="ECO:0007669"/>
    <property type="project" value="TreeGrafter"/>
</dbReference>
<feature type="compositionally biased region" description="Acidic residues" evidence="2">
    <location>
        <begin position="1528"/>
        <end position="1539"/>
    </location>
</feature>
<comment type="similarity">
    <text evidence="1">Belongs to the VPS13 family.</text>
</comment>
<evidence type="ECO:0000256" key="1">
    <source>
        <dbReference type="ARBA" id="ARBA00006545"/>
    </source>
</evidence>
<feature type="region of interest" description="Disordered" evidence="2">
    <location>
        <begin position="1"/>
        <end position="39"/>
    </location>
</feature>
<evidence type="ECO:0000259" key="4">
    <source>
        <dbReference type="PROSITE" id="PS50106"/>
    </source>
</evidence>
<gene>
    <name evidence="5" type="ORF">JG687_00008331</name>
</gene>
<accession>A0A8T1UFV9</accession>
<dbReference type="InterPro" id="IPR026847">
    <property type="entry name" value="VPS13"/>
</dbReference>
<dbReference type="Proteomes" id="UP000688947">
    <property type="component" value="Unassembled WGS sequence"/>
</dbReference>
<comment type="caution">
    <text evidence="5">The sequence shown here is derived from an EMBL/GenBank/DDBJ whole genome shotgun (WGS) entry which is preliminary data.</text>
</comment>
<evidence type="ECO:0000256" key="2">
    <source>
        <dbReference type="SAM" id="MobiDB-lite"/>
    </source>
</evidence>
<feature type="domain" description="PDZ" evidence="4">
    <location>
        <begin position="82"/>
        <end position="159"/>
    </location>
</feature>
<evidence type="ECO:0008006" key="7">
    <source>
        <dbReference type="Google" id="ProtNLM"/>
    </source>
</evidence>
<dbReference type="GO" id="GO:0045053">
    <property type="term" value="P:protein retention in Golgi apparatus"/>
    <property type="evidence" value="ECO:0007669"/>
    <property type="project" value="TreeGrafter"/>
</dbReference>
<dbReference type="FunFam" id="2.30.42.10:FF:000373">
    <property type="match status" value="1"/>
</dbReference>
<evidence type="ECO:0000313" key="6">
    <source>
        <dbReference type="Proteomes" id="UP000688947"/>
    </source>
</evidence>
<dbReference type="VEuPathDB" id="FungiDB:PC110_g15180"/>
<evidence type="ECO:0000313" key="5">
    <source>
        <dbReference type="EMBL" id="KAG6960270.1"/>
    </source>
</evidence>
<dbReference type="PANTHER" id="PTHR16166:SF93">
    <property type="entry name" value="INTERMEMBRANE LIPID TRANSFER PROTEIN VPS13"/>
    <property type="match status" value="1"/>
</dbReference>
<dbReference type="PANTHER" id="PTHR16166">
    <property type="entry name" value="VACUOLAR PROTEIN SORTING-ASSOCIATED PROTEIN VPS13"/>
    <property type="match status" value="1"/>
</dbReference>
<feature type="region of interest" description="Disordered" evidence="2">
    <location>
        <begin position="1528"/>
        <end position="1548"/>
    </location>
</feature>
<dbReference type="InterPro" id="IPR001478">
    <property type="entry name" value="PDZ"/>
</dbReference>
<dbReference type="InterPro" id="IPR009543">
    <property type="entry name" value="VPS13_VAB"/>
</dbReference>
<feature type="region of interest" description="Disordered" evidence="2">
    <location>
        <begin position="1951"/>
        <end position="1974"/>
    </location>
</feature>
<dbReference type="SMART" id="SM00228">
    <property type="entry name" value="PDZ"/>
    <property type="match status" value="2"/>
</dbReference>
<reference evidence="5" key="1">
    <citation type="submission" date="2021-01" db="EMBL/GenBank/DDBJ databases">
        <title>Phytophthora aleatoria, a newly-described species from Pinus radiata is distinct from Phytophthora cactorum isolates based on comparative genomics.</title>
        <authorList>
            <person name="Mcdougal R."/>
            <person name="Panda P."/>
            <person name="Williams N."/>
            <person name="Studholme D.J."/>
        </authorList>
    </citation>
    <scope>NUCLEOTIDE SEQUENCE</scope>
    <source>
        <strain evidence="5">NZFS 3830</strain>
    </source>
</reference>
<dbReference type="SMART" id="SM00233">
    <property type="entry name" value="PH"/>
    <property type="match status" value="1"/>
</dbReference>
<feature type="domain" description="PH" evidence="3">
    <location>
        <begin position="1051"/>
        <end position="1160"/>
    </location>
</feature>
<sequence length="3483" mass="389927">MEEPVTIRFSQDLMPPQSRRSSLSVHHRHRSSSSSSLSVSACSNSSAVSSYPAPNAAASRSWHLGPDQSYEDYEVVFTEDKLGLTLKSQEQVDPSGHRIPVTIVKSTIFSVGQVSHQIREGDVLQSVNGESIANLEFQDVLRILKIAPRPIRLRFRTRYTLRGIRRAWSASGDDQQDVSSRRQLRFSIYTATMLEGALKSWIVYFLGQYVESQTVNVSTKLWQSSERLKLENLTLRSSVVPGWLPFRLKTGFIGLFEADLPISAIFGSASAKIKFQDVLLVLEPLKHDEEELQDEISALVDQKMNRLEKDLQDRWNGPQVPEYTVPHESEGYFGTDGWIGRTMTKLIDNLQVDIRNLHIRVEGVWFPTGPMRSPPTSRTSNKDKSRTDGVKFAAGFTLGALSAVTTPSNWRVGGFDDQKQETPQEKNHLVFKLINAIDLSAYVDPNALHFIHSRVHPKVLQSTLSRLKEMGSRSAKADWWNTEESAHAHRFLVAPINVALKLTMNTAAQHSQTEDPRYNAVFHLSRIWMTLDEEQLSVLKLIIDSFSGHEKWRVMVAEQVKASERHTVSNEAKMAELAEHYLLLWKQLMAMKSEGMDALKKNEAWHNATRIEQQLPYEVVLSIRNRLGLEDVAGEGNIIPFPSALYGLGDAMGIPLPEISVPFPEGPTGLLFDILASGDVAIKRCTEKSPAAVKDSVRPGLLLIKVDDRPLRSVFKFKSGFDLQLAIDSMPGTKVLTFRHPSVTPLEVTPSRAVAKVSFTSDQLKFCLVRAFQKRVIAEVMLDHPAVSINGFGPSLFSYHLYDISVEDFYIQSMSREADEGNHCIASSICKPVDGFIDENEQSPALRFSMNYLYEAHPDARPGKVDTYGSKVSLAIGNSIAVFDEEKMTALLREWHDWLGAISSNYSNGMPSSNVSRMDVDLSAVPPSMNAQLVSSYASTSPSNTVLGDDNFPPAITSSYSYEVKVDLLRLFISAPEAPAAPVALSNEPSYRALLKQLVGDEPSGPPAIPDWARAAHAIVVMQRFIRGAIVRKRKMVRLALARNRWIYYEGGEMMGWLYTRDDSLAFRRWRRSWCHLDDDGNFSMHSNGSGADVLDEFSLLGCKVIMLPYAGGGPWDSQRDKLCEVLEITTRSGVLRKVLSSDSLMELKKWKQSIETSARNAAKRSRSEDVEEEEALYESAIEGANYTLEDEDAQFRALEQRKGAALDELLLGGFSSIYRPTATLKKEQSSWFSLSIADVTFVVDVHCVSEPDRTAFALYLGLKDFTVLDHRQSSEYGVLHVGDKFLSLKNGELTPGKMRADHLNKGPFLVLRMSYRGARAGSDCFVLQSGLHADLTISGWVMPLTLTQAFLEIIDVLDVLWAADSDADATASGNRAYVPEPASATPWKEVPELGIQIRAPILEAYLEDSHCVAKLTIEDSSCSYRADPGVENFKLHLGPTALFVLTEDVALRLVQVDKFWLSYDLRLHRQTDSSMGGCDLCADESAKKPVCHRSVSISIGQVKLEADRRLELLFALLEALTHSEMSAEAEGDAEFDSSNEEKATDSDGFERRDYDVSFLAGEQISQTERFSSMQFNLQDHDSIDLRPMYATGFGRPYASPSGRSRMSTATSAGLNYGLQDTSQERSKRRAKVSAFIPLLNYQLLVGIKNESLERQTSSRSIFRTRLRMGRIHDRISMTCYSVVFEVIKRSLSVVSLDTYIPVMNFSVSDMKMQCMTRTEFSTDHAVDASVEISARYYNTSLADWEPFIEPWRAYAKARSDGGEDGTTMQLSALQRLNVNCTDSLIRLLSSIAKNRRKQDFIVEKRTLAAVAADGEAKKEDGRVCVLNNLGVPIRLANLNTSNAGTLHVDVRDGWSFPGYSRYHNVRVSVVLLPWWHPREMQAVENFRHKFSLPYGGAQSGVTPILRIDVLTTDEGKRNYVFDHVTNKYVEVEEDDDDDFFDVPAAQRITPPNTQQCVNRGDSTNTTTSQRTRWSSVGSAEINLAGNVMASLDPNRMKLNRWYRLHDLRGNVTGEIFVGLHFVPDVNNPVHRSRMNEPQQVKDGQFLVFDPLKIVTANTNDPEDQCKDHVMLSDDTSIDMELWTCRTRLAPGEGGALPRTGKLMTLTTRNKMSVPINAMFGEEKDSIVVKVDGCRPTVVADLNKLAAGSTILTLEAEDPEGLGYCLYVNITSHMRKVYREEHQGMITRGNASQDGELQTYATKYQISLHSCLIFENTLPIRVQYKIVASGLLEEVVRTGTLSPGEEVPIHDFQLDARLMLRLPEMDSIWSRPINLGDCIYREGMDKSIKSMLGAIGAWDPVVEFLPSPQSPGMAFKEGDIASNKVVTRIDYTAADDGSPRIVLFCSLWVYNQSHVQTLLFRCADNPDATALVVPQLVPQRPVPRLMDCPGQAFEIGTIIDTEVSRWSDKIHSTVVGVQEPISLKFGSKLGPRTRNELGISIQRPLGQFHRTTQVIVTSHFVFVNKTHAAFKVSQYMRTSDRVVELPAMSKKGIPATHHFDFDSTTSLANRRVYLRMDHYGAEWSGPFVVDEENEFSLKLKGSVMDSWRDGGSHSYQHESFRRSAAEMHRVKIRISNMGPSMVVTLLRDDPPMYMIRNESSSDVYVNQVHCSEETVVIRSHEFVPFAWMKPDGPWRVACRTGSIVGRVKMVSRNYGVYDFANLDRERNIDALRYRMFGSKSKTITGDIVMDRASRVLVFRDHDKDKPPSYILEVKIIAARLRNEFSLKPDSTAELLAETDNHAAKATESKELKTAHVYRFDSDLEFACDSRPKKLTLNFYESQGDQEGILRDMSSIGIDDESYFNSNRTNRHGDCSAELALNATEFDGSGSPRTGDDSTSFELMHTPPVRRCRPLSGNISDSVTSLSRNQAFYRNDSDLSYAEGVIQLSDIERVSDSYASSEQSDDSDHLKREHEYGAAGTVEIKIPKKAWTRMGVGAKRSIALSYNTAEQARRSLGRVEGHWWEMRDPESGDLVGEVLVALKFRTSVREHIQPTGIYNMSAIIPSIGLSFLHNANSSMVEVAYLSIQRLGLLYSCAGGSSEVVFSLGNLQMDNQMEREVVLGPKVHQVKEGVSVRLRDRWRSFMNYRYRGIFEELDTNSLSVIQFRMLWNSSCHAGEFTHYELIELIMQELEVSTDEKFVVNLISVFQGLEGLTSHHTFEDIVNTQLDYAGILNNGAIVPAAGLDERSGVGGAATSATGAEPSGVYIEELSIEAIRIKFTMELHGGRYIKTLGPSGRRLAVYLPESNVKDFRLYLTKLSFTHLYETQTSVVEKVTRRYSQQAVILVLRGLHTVSVYANPFRIVYRLGHGVVELVRLPARGLASGSPLELISGAYLGVRSLAMNTISASYEIVAGATGIFGAILTPFVPESRRKAFEEDLVAFQRAVIEEVDAFDAAEERTMTKLIVRKPREFDPSGVGLLTVYGPGSVPLEEQERIDHKAVVLLQLWWRRRRRAKLLLAEARRLRPEADDEGRVFGSNQCAVQ</sequence>
<evidence type="ECO:0000259" key="3">
    <source>
        <dbReference type="PROSITE" id="PS50003"/>
    </source>
</evidence>
<dbReference type="PROSITE" id="PS50106">
    <property type="entry name" value="PDZ"/>
    <property type="match status" value="1"/>
</dbReference>
<dbReference type="PROSITE" id="PS50096">
    <property type="entry name" value="IQ"/>
    <property type="match status" value="1"/>
</dbReference>
<dbReference type="OrthoDB" id="428159at2759"/>
<protein>
    <recommendedName>
        <fullName evidence="7">PH domain-containing protein</fullName>
    </recommendedName>
</protein>
<organism evidence="5 6">
    <name type="scientific">Phytophthora cactorum</name>
    <dbReference type="NCBI Taxonomy" id="29920"/>
    <lineage>
        <taxon>Eukaryota</taxon>
        <taxon>Sar</taxon>
        <taxon>Stramenopiles</taxon>
        <taxon>Oomycota</taxon>
        <taxon>Peronosporomycetes</taxon>
        <taxon>Peronosporales</taxon>
        <taxon>Peronosporaceae</taxon>
        <taxon>Phytophthora</taxon>
    </lineage>
</organism>
<dbReference type="EMBL" id="JAENGZ010000395">
    <property type="protein sequence ID" value="KAG6960270.1"/>
    <property type="molecule type" value="Genomic_DNA"/>
</dbReference>
<proteinExistence type="inferred from homology"/>
<name>A0A8T1UFV9_9STRA</name>
<dbReference type="Pfam" id="PF25036">
    <property type="entry name" value="VPS13_VAB"/>
    <property type="match status" value="1"/>
</dbReference>
<dbReference type="InterPro" id="IPR001849">
    <property type="entry name" value="PH_domain"/>
</dbReference>
<dbReference type="VEuPathDB" id="FungiDB:PC110_g15179"/>
<dbReference type="PROSITE" id="PS50003">
    <property type="entry name" value="PH_DOMAIN"/>
    <property type="match status" value="1"/>
</dbReference>